<accession>A0A0U3SM52</accession>
<dbReference type="CDD" id="cd12108">
    <property type="entry name" value="Hr-like"/>
    <property type="match status" value="1"/>
</dbReference>
<sequence>MPTSTKRAAPDACSLLDSDHRNVKKMFKEYEELTHSRAANAQQKKHELANRICTELTIHAQIEEEIFYPALREAISETDLLDEAEVEHGSAKELIAQIESATEVDDKFDAKVIVLGEYIDHHVKEERNEIFVKARAAKGLDLVAMREQLATRKEELMEELSGMAA</sequence>
<evidence type="ECO:0000259" key="1">
    <source>
        <dbReference type="Pfam" id="PF01814"/>
    </source>
</evidence>
<name>A0A0U3SM52_9BACT</name>
<dbReference type="Gene3D" id="1.20.120.520">
    <property type="entry name" value="nmb1532 protein domain like"/>
    <property type="match status" value="1"/>
</dbReference>
<dbReference type="PANTHER" id="PTHR35585:SF1">
    <property type="entry name" value="HHE DOMAIN PROTEIN (AFU_ORTHOLOGUE AFUA_4G00730)"/>
    <property type="match status" value="1"/>
</dbReference>
<dbReference type="AlphaFoldDB" id="A0A0U3SM52"/>
<protein>
    <submittedName>
        <fullName evidence="2">Hemerythrin</fullName>
    </submittedName>
</protein>
<reference evidence="2" key="1">
    <citation type="submission" date="2015-10" db="EMBL/GenBank/DDBJ databases">
        <title>Biosynthesis of SCL-MCL polyhydroxyalkanoates by metagenomic clones in Pseudomonas putida.</title>
        <authorList>
            <person name="Cheng J."/>
            <person name="Charles T.C."/>
        </authorList>
    </citation>
    <scope>NUCLEOTIDE SEQUENCE</scope>
</reference>
<dbReference type="Pfam" id="PF01814">
    <property type="entry name" value="Hemerythrin"/>
    <property type="match status" value="1"/>
</dbReference>
<evidence type="ECO:0000313" key="2">
    <source>
        <dbReference type="EMBL" id="ALV86562.1"/>
    </source>
</evidence>
<feature type="domain" description="Hemerythrin-like" evidence="1">
    <location>
        <begin position="14"/>
        <end position="132"/>
    </location>
</feature>
<proteinExistence type="predicted"/>
<dbReference type="PANTHER" id="PTHR35585">
    <property type="entry name" value="HHE DOMAIN PROTEIN (AFU_ORTHOLOGUE AFUA_4G00730)"/>
    <property type="match status" value="1"/>
</dbReference>
<organism evidence="2">
    <name type="scientific">uncultured bacterium 25</name>
    <dbReference type="NCBI Taxonomy" id="1748273"/>
    <lineage>
        <taxon>Bacteria</taxon>
        <taxon>environmental samples</taxon>
    </lineage>
</organism>
<dbReference type="InterPro" id="IPR012312">
    <property type="entry name" value="Hemerythrin-like"/>
</dbReference>
<dbReference type="EMBL" id="KT944269">
    <property type="protein sequence ID" value="ALV86562.1"/>
    <property type="molecule type" value="Genomic_DNA"/>
</dbReference>